<dbReference type="InterPro" id="IPR028994">
    <property type="entry name" value="Integrin_alpha_N"/>
</dbReference>
<protein>
    <submittedName>
        <fullName evidence="8">Fibronectin type III domain-containing protein</fullName>
    </submittedName>
</protein>
<name>A0AAU7JQC5_9MICO</name>
<dbReference type="Gene3D" id="2.60.40.10">
    <property type="entry name" value="Immunoglobulins"/>
    <property type="match status" value="2"/>
</dbReference>
<dbReference type="SUPFAM" id="SSF51126">
    <property type="entry name" value="Pectin lyase-like"/>
    <property type="match status" value="1"/>
</dbReference>
<evidence type="ECO:0000256" key="4">
    <source>
        <dbReference type="ARBA" id="ARBA00023326"/>
    </source>
</evidence>
<dbReference type="InterPro" id="IPR050964">
    <property type="entry name" value="Striated_Muscle_Regulatory"/>
</dbReference>
<keyword evidence="1 6" id="KW-0732">Signal</keyword>
<dbReference type="InterPro" id="IPR011050">
    <property type="entry name" value="Pectin_lyase_fold/virulence"/>
</dbReference>
<evidence type="ECO:0000256" key="2">
    <source>
        <dbReference type="ARBA" id="ARBA00022737"/>
    </source>
</evidence>
<dbReference type="CDD" id="cd00257">
    <property type="entry name" value="beta-trefoil_FSCN-like"/>
    <property type="match status" value="1"/>
</dbReference>
<feature type="domain" description="Fibronectin type-III" evidence="7">
    <location>
        <begin position="558"/>
        <end position="648"/>
    </location>
</feature>
<accession>A0AAU7JQC5</accession>
<feature type="signal peptide" evidence="6">
    <location>
        <begin position="1"/>
        <end position="47"/>
    </location>
</feature>
<keyword evidence="3" id="KW-0378">Hydrolase</keyword>
<dbReference type="NCBIfam" id="TIGR03804">
    <property type="entry name" value="para_beta_helix"/>
    <property type="match status" value="1"/>
</dbReference>
<dbReference type="CDD" id="cd00063">
    <property type="entry name" value="FN3"/>
    <property type="match status" value="2"/>
</dbReference>
<dbReference type="InterPro" id="IPR013517">
    <property type="entry name" value="FG-GAP"/>
</dbReference>
<dbReference type="Pfam" id="PF13517">
    <property type="entry name" value="FG-GAP_3"/>
    <property type="match status" value="2"/>
</dbReference>
<dbReference type="InterPro" id="IPR006626">
    <property type="entry name" value="PbH1"/>
</dbReference>
<dbReference type="PANTHER" id="PTHR13817">
    <property type="entry name" value="TITIN"/>
    <property type="match status" value="1"/>
</dbReference>
<reference evidence="8" key="1">
    <citation type="submission" date="2024-05" db="EMBL/GenBank/DDBJ databases">
        <authorList>
            <person name="Kim S."/>
            <person name="Heo J."/>
            <person name="Choi H."/>
            <person name="Choi Y."/>
            <person name="Kwon S.-W."/>
            <person name="Kim Y."/>
        </authorList>
    </citation>
    <scope>NUCLEOTIDE SEQUENCE</scope>
    <source>
        <strain evidence="8">KACC 23699</strain>
    </source>
</reference>
<dbReference type="InterPro" id="IPR022441">
    <property type="entry name" value="Para_beta_helix_rpt-2"/>
</dbReference>
<dbReference type="Pfam" id="PF13229">
    <property type="entry name" value="Beta_helix"/>
    <property type="match status" value="2"/>
</dbReference>
<dbReference type="Gene3D" id="2.115.10.10">
    <property type="entry name" value="Tachylectin 2"/>
    <property type="match status" value="1"/>
</dbReference>
<dbReference type="Pfam" id="PF00041">
    <property type="entry name" value="fn3"/>
    <property type="match status" value="2"/>
</dbReference>
<dbReference type="Gene3D" id="2.160.20.10">
    <property type="entry name" value="Single-stranded right-handed beta-helix, Pectin lyase-like"/>
    <property type="match status" value="1"/>
</dbReference>
<dbReference type="SMART" id="SM00710">
    <property type="entry name" value="PbH1"/>
    <property type="match status" value="8"/>
</dbReference>
<dbReference type="InterPro" id="IPR039448">
    <property type="entry name" value="Beta_helix"/>
</dbReference>
<dbReference type="GO" id="GO:0016798">
    <property type="term" value="F:hydrolase activity, acting on glycosyl bonds"/>
    <property type="evidence" value="ECO:0007669"/>
    <property type="project" value="UniProtKB-KW"/>
</dbReference>
<keyword evidence="3" id="KW-0326">Glycosidase</keyword>
<sequence>MNDAATVVSGVLGSSATRGRRGRARVPLLAGAAVAAMVVVQAGAAQAAAPVTRYVDSASSSCSDTATGAGSQTVPYCTLGRGVTAMKAGDTLLVMPGNYTGGVTLGPTYAGTSGQVTTIRSAMPQGAVITTSATAGITLTGTSYVVVEGFKIDGTTKEGIGAYSSSNVTIRGNVISHAGLPQLNAVANGIELSGTTSSTVSGNYLHDNSNDGIALLSSAGATPVKSSGNVVSGNTSTNNARVFVRSATGILVTGDDNTITGNTTYANEDTGIQVSAAAAAAPPASGNRVISNVSYGNLDHGIDLSQAPNTSILGNSVYKNATAGIDAESSSSGITVANNISVDNAIGSTRTTGQIRVDAGSQAGTVVDSNLVFNSSSGALYTWGLKAYSSVATFQAASGQGVSDLSGDPKWVNPGAADFHLMSSSPAIDNADTTVAGWPSCDKENVCPHNDRGALEFVPPAATAPAVPTGVQAVSGHGGASVSWTAPGDGGSPITGYTVTASPGGASVSVGGSTTSATVGGLTNGTSYTFTVKATNAVGTGPASAPSNAVVPTAAQTAPGAPTGVQAVSGHGSASVSWTAPGDGGSPITGYTVTASPGGASVSVGGSATSATVAGLTNGTSYTFMVKATNAVGTGPASAPSNAVVPTAVTPPHGTTSNFGGVFSPGDFTGDGRSDVMARRSNGDLYLYAGNGRGGWVGAGRKVGSGWNIFTTVFSPGDFTGDGRSDVMARRSNGDLYLYAGNGRGGWVGAGRKVGSGWNIFTTVFSPGDFTGDGRSDVMARRSNGDLYLYAGNGRGGWLGAGRKVGSGWNIFTTVFSPGDFTGDGRSDVMARRSNGDLYLYAGNGRGGWVGAGRKVGSGWNIFTTVFSPGDFTGDGRSDVMARRSNGDLYLYAGNGRGGWAGAGRKIGSGWNIFG</sequence>
<dbReference type="InterPro" id="IPR013783">
    <property type="entry name" value="Ig-like_fold"/>
</dbReference>
<dbReference type="SUPFAM" id="SSF49265">
    <property type="entry name" value="Fibronectin type III"/>
    <property type="match status" value="1"/>
</dbReference>
<feature type="domain" description="Fibronectin type-III" evidence="7">
    <location>
        <begin position="464"/>
        <end position="554"/>
    </location>
</feature>
<dbReference type="InterPro" id="IPR036116">
    <property type="entry name" value="FN3_sf"/>
</dbReference>
<feature type="chain" id="PRO_5043829052" evidence="6">
    <location>
        <begin position="48"/>
        <end position="915"/>
    </location>
</feature>
<dbReference type="SMART" id="SM00060">
    <property type="entry name" value="FN3"/>
    <property type="match status" value="2"/>
</dbReference>
<dbReference type="EMBL" id="CP157483">
    <property type="protein sequence ID" value="XBO42592.1"/>
    <property type="molecule type" value="Genomic_DNA"/>
</dbReference>
<evidence type="ECO:0000256" key="3">
    <source>
        <dbReference type="ARBA" id="ARBA00023295"/>
    </source>
</evidence>
<dbReference type="PRINTS" id="PR00014">
    <property type="entry name" value="FNTYPEIII"/>
</dbReference>
<evidence type="ECO:0000259" key="7">
    <source>
        <dbReference type="PROSITE" id="PS50853"/>
    </source>
</evidence>
<gene>
    <name evidence="8" type="ORF">ABEG17_13560</name>
</gene>
<evidence type="ECO:0000256" key="5">
    <source>
        <dbReference type="SAM" id="MobiDB-lite"/>
    </source>
</evidence>
<dbReference type="InterPro" id="IPR003961">
    <property type="entry name" value="FN3_dom"/>
</dbReference>
<feature type="region of interest" description="Disordered" evidence="5">
    <location>
        <begin position="561"/>
        <end position="581"/>
    </location>
</feature>
<evidence type="ECO:0000256" key="1">
    <source>
        <dbReference type="ARBA" id="ARBA00022729"/>
    </source>
</evidence>
<dbReference type="PANTHER" id="PTHR13817:SF73">
    <property type="entry name" value="FIBRONECTIN TYPE-III DOMAIN-CONTAINING PROTEIN"/>
    <property type="match status" value="1"/>
</dbReference>
<keyword evidence="2" id="KW-0677">Repeat</keyword>
<dbReference type="RefSeq" id="WP_406830011.1">
    <property type="nucleotide sequence ID" value="NZ_CP157483.1"/>
</dbReference>
<proteinExistence type="predicted"/>
<dbReference type="PROSITE" id="PS50853">
    <property type="entry name" value="FN3"/>
    <property type="match status" value="2"/>
</dbReference>
<dbReference type="AlphaFoldDB" id="A0AAU7JQC5"/>
<evidence type="ECO:0000313" key="8">
    <source>
        <dbReference type="EMBL" id="XBO42592.1"/>
    </source>
</evidence>
<dbReference type="InterPro" id="IPR012334">
    <property type="entry name" value="Pectin_lyas_fold"/>
</dbReference>
<dbReference type="SUPFAM" id="SSF69318">
    <property type="entry name" value="Integrin alpha N-terminal domain"/>
    <property type="match status" value="1"/>
</dbReference>
<dbReference type="GO" id="GO:0000272">
    <property type="term" value="P:polysaccharide catabolic process"/>
    <property type="evidence" value="ECO:0007669"/>
    <property type="project" value="UniProtKB-KW"/>
</dbReference>
<keyword evidence="4" id="KW-0624">Polysaccharide degradation</keyword>
<organism evidence="8">
    <name type="scientific">Pedococcus sp. KACC 23699</name>
    <dbReference type="NCBI Taxonomy" id="3149228"/>
    <lineage>
        <taxon>Bacteria</taxon>
        <taxon>Bacillati</taxon>
        <taxon>Actinomycetota</taxon>
        <taxon>Actinomycetes</taxon>
        <taxon>Micrococcales</taxon>
        <taxon>Intrasporangiaceae</taxon>
        <taxon>Pedococcus</taxon>
    </lineage>
</organism>
<evidence type="ECO:0000256" key="6">
    <source>
        <dbReference type="SAM" id="SignalP"/>
    </source>
</evidence>
<keyword evidence="4" id="KW-0119">Carbohydrate metabolism</keyword>